<comment type="caution">
    <text evidence="11">The sequence shown here is derived from an EMBL/GenBank/DDBJ whole genome shotgun (WGS) entry which is preliminary data.</text>
</comment>
<evidence type="ECO:0000256" key="1">
    <source>
        <dbReference type="ARBA" id="ARBA00000085"/>
    </source>
</evidence>
<dbReference type="PROSITE" id="PS50885">
    <property type="entry name" value="HAMP"/>
    <property type="match status" value="1"/>
</dbReference>
<dbReference type="SMART" id="SM00304">
    <property type="entry name" value="HAMP"/>
    <property type="match status" value="1"/>
</dbReference>
<dbReference type="Pfam" id="PF00672">
    <property type="entry name" value="HAMP"/>
    <property type="match status" value="1"/>
</dbReference>
<dbReference type="SUPFAM" id="SSF158472">
    <property type="entry name" value="HAMP domain-like"/>
    <property type="match status" value="1"/>
</dbReference>
<dbReference type="CDD" id="cd06225">
    <property type="entry name" value="HAMP"/>
    <property type="match status" value="1"/>
</dbReference>
<dbReference type="EMBL" id="JACRSZ010000009">
    <property type="protein sequence ID" value="MBC8573436.1"/>
    <property type="molecule type" value="Genomic_DNA"/>
</dbReference>
<dbReference type="SMART" id="SM00387">
    <property type="entry name" value="HATPase_c"/>
    <property type="match status" value="1"/>
</dbReference>
<evidence type="ECO:0000256" key="7">
    <source>
        <dbReference type="ARBA" id="ARBA00023012"/>
    </source>
</evidence>
<keyword evidence="7" id="KW-0902">Two-component regulatory system</keyword>
<evidence type="ECO:0000256" key="8">
    <source>
        <dbReference type="SAM" id="Phobius"/>
    </source>
</evidence>
<dbReference type="Proteomes" id="UP000657421">
    <property type="component" value="Unassembled WGS sequence"/>
</dbReference>
<dbReference type="InterPro" id="IPR010559">
    <property type="entry name" value="Sig_transdc_His_kin_internal"/>
</dbReference>
<evidence type="ECO:0000259" key="9">
    <source>
        <dbReference type="PROSITE" id="PS50109"/>
    </source>
</evidence>
<organism evidence="11 12">
    <name type="scientific">Jingyaoa shaoxingensis</name>
    <dbReference type="NCBI Taxonomy" id="2763671"/>
    <lineage>
        <taxon>Bacteria</taxon>
        <taxon>Bacillati</taxon>
        <taxon>Bacillota</taxon>
        <taxon>Clostridia</taxon>
        <taxon>Lachnospirales</taxon>
        <taxon>Lachnospiraceae</taxon>
        <taxon>Jingyaoa</taxon>
    </lineage>
</organism>
<keyword evidence="8" id="KW-1133">Transmembrane helix</keyword>
<dbReference type="EC" id="2.7.13.3" evidence="3"/>
<keyword evidence="12" id="KW-1185">Reference proteome</keyword>
<keyword evidence="5" id="KW-0808">Transferase</keyword>
<name>A0ABR7NAL2_9FIRM</name>
<dbReference type="InterPro" id="IPR003594">
    <property type="entry name" value="HATPase_dom"/>
</dbReference>
<dbReference type="PANTHER" id="PTHR34220:SF7">
    <property type="entry name" value="SENSOR HISTIDINE KINASE YPDA"/>
    <property type="match status" value="1"/>
</dbReference>
<dbReference type="PROSITE" id="PS50109">
    <property type="entry name" value="HIS_KIN"/>
    <property type="match status" value="1"/>
</dbReference>
<dbReference type="Pfam" id="PF06580">
    <property type="entry name" value="His_kinase"/>
    <property type="match status" value="1"/>
</dbReference>
<feature type="transmembrane region" description="Helical" evidence="8">
    <location>
        <begin position="7"/>
        <end position="25"/>
    </location>
</feature>
<dbReference type="PANTHER" id="PTHR34220">
    <property type="entry name" value="SENSOR HISTIDINE KINASE YPDA"/>
    <property type="match status" value="1"/>
</dbReference>
<evidence type="ECO:0000256" key="5">
    <source>
        <dbReference type="ARBA" id="ARBA00022679"/>
    </source>
</evidence>
<feature type="domain" description="Histidine kinase" evidence="9">
    <location>
        <begin position="492"/>
        <end position="597"/>
    </location>
</feature>
<dbReference type="Pfam" id="PF02518">
    <property type="entry name" value="HATPase_c"/>
    <property type="match status" value="1"/>
</dbReference>
<sequence>MELAKKIMALLFGISALQIVLILVISSHLSTTIITEQAGELINENMKQNAVSIRSALERYDSMIQEIYTDTTYVDNMKIINSWDGEEYYLSMHLLNSKMQDLIYRNDEIAGIALIGKYGDECYYDRITKSDQESICFEEHMGNNMLVKQALTKKDSVYSALLGKEDPEYGSHSFFYIAHQLTDFNNYEKGAVGCVVICIDEEKFRSNYSQGTEENSLSFVIDGYGNIVSMPEAGFEGSNIYGESPKEAIAVTQINELEKQIRKFVEEKKVFPRKNPDIHTLSIWNGQFYIINLQDLNHSMTRVRYLLIMICLVAALVGVIGFMVIYYISIDIDHSVKKILYAMKEANEGNLDSKIEVTGSDEFAKISQNFNIMLGEIKKANEQERESLLREKNAEIRSLEAQINPHFIYNTLDAVNWLAIEEQQFAISKMVTKLAQILRYTIHNSNEIVTLETELDYLKKYIYLQQERFEYSFDCDIEVEEQARKCQIHKLLLQPFVENSIIHGFAELDRRGEIGIRIQLTEEHKIYIEISDNGIGMQEEELKKLNDYDYRSAKPETSIGIRNVITRIKLYYGGKGKVRFLSRKEGTTVEITIPAERRDLR</sequence>
<evidence type="ECO:0000256" key="6">
    <source>
        <dbReference type="ARBA" id="ARBA00022777"/>
    </source>
</evidence>
<evidence type="ECO:0000313" key="12">
    <source>
        <dbReference type="Proteomes" id="UP000657421"/>
    </source>
</evidence>
<evidence type="ECO:0000256" key="4">
    <source>
        <dbReference type="ARBA" id="ARBA00022553"/>
    </source>
</evidence>
<evidence type="ECO:0000259" key="10">
    <source>
        <dbReference type="PROSITE" id="PS50885"/>
    </source>
</evidence>
<comment type="catalytic activity">
    <reaction evidence="1">
        <text>ATP + protein L-histidine = ADP + protein N-phospho-L-histidine.</text>
        <dbReference type="EC" id="2.7.13.3"/>
    </reaction>
</comment>
<gene>
    <name evidence="11" type="ORF">H8716_10135</name>
</gene>
<evidence type="ECO:0000256" key="2">
    <source>
        <dbReference type="ARBA" id="ARBA00004370"/>
    </source>
</evidence>
<dbReference type="Gene3D" id="6.10.340.10">
    <property type="match status" value="1"/>
</dbReference>
<protein>
    <recommendedName>
        <fullName evidence="3">histidine kinase</fullName>
        <ecNumber evidence="3">2.7.13.3</ecNumber>
    </recommendedName>
</protein>
<reference evidence="11 12" key="1">
    <citation type="submission" date="2020-08" db="EMBL/GenBank/DDBJ databases">
        <title>Genome public.</title>
        <authorList>
            <person name="Liu C."/>
            <person name="Sun Q."/>
        </authorList>
    </citation>
    <scope>NUCLEOTIDE SEQUENCE [LARGE SCALE GENOMIC DNA]</scope>
    <source>
        <strain evidence="11 12">NSJ-46</strain>
    </source>
</reference>
<proteinExistence type="predicted"/>
<dbReference type="Gene3D" id="3.30.565.10">
    <property type="entry name" value="Histidine kinase-like ATPase, C-terminal domain"/>
    <property type="match status" value="1"/>
</dbReference>
<feature type="domain" description="HAMP" evidence="10">
    <location>
        <begin position="330"/>
        <end position="382"/>
    </location>
</feature>
<accession>A0ABR7NAL2</accession>
<keyword evidence="8" id="KW-0472">Membrane</keyword>
<dbReference type="InterPro" id="IPR003660">
    <property type="entry name" value="HAMP_dom"/>
</dbReference>
<keyword evidence="8" id="KW-0812">Transmembrane</keyword>
<dbReference type="InterPro" id="IPR050640">
    <property type="entry name" value="Bact_2-comp_sensor_kinase"/>
</dbReference>
<keyword evidence="4" id="KW-0597">Phosphoprotein</keyword>
<evidence type="ECO:0000313" key="11">
    <source>
        <dbReference type="EMBL" id="MBC8573436.1"/>
    </source>
</evidence>
<dbReference type="InterPro" id="IPR036890">
    <property type="entry name" value="HATPase_C_sf"/>
</dbReference>
<evidence type="ECO:0000256" key="3">
    <source>
        <dbReference type="ARBA" id="ARBA00012438"/>
    </source>
</evidence>
<dbReference type="GO" id="GO:0016301">
    <property type="term" value="F:kinase activity"/>
    <property type="evidence" value="ECO:0007669"/>
    <property type="project" value="UniProtKB-KW"/>
</dbReference>
<keyword evidence="6 11" id="KW-0418">Kinase</keyword>
<dbReference type="InterPro" id="IPR005467">
    <property type="entry name" value="His_kinase_dom"/>
</dbReference>
<dbReference type="SUPFAM" id="SSF55874">
    <property type="entry name" value="ATPase domain of HSP90 chaperone/DNA topoisomerase II/histidine kinase"/>
    <property type="match status" value="1"/>
</dbReference>
<comment type="subcellular location">
    <subcellularLocation>
        <location evidence="2">Membrane</location>
    </subcellularLocation>
</comment>
<feature type="transmembrane region" description="Helical" evidence="8">
    <location>
        <begin position="305"/>
        <end position="328"/>
    </location>
</feature>